<dbReference type="SUPFAM" id="SSF159133">
    <property type="entry name" value="EutN/CcmL-like"/>
    <property type="match status" value="1"/>
</dbReference>
<name>A0A4V3ESN4_9CLOT</name>
<dbReference type="OrthoDB" id="196195at2"/>
<dbReference type="Pfam" id="PF03319">
    <property type="entry name" value="EutN_CcmL"/>
    <property type="match status" value="1"/>
</dbReference>
<sequence>MFLARVVGNVVSTQKDPKFVGTKLLIVQKINLKGEPMGDVIVAVDTVGAGVNETVLVITGSGARHVYEDRNIPADASIIGIVDTIEVDEKFLED</sequence>
<protein>
    <submittedName>
        <fullName evidence="4">Ethanolamine utilization protein EutN</fullName>
    </submittedName>
</protein>
<evidence type="ECO:0000256" key="2">
    <source>
        <dbReference type="ARBA" id="ARBA00023669"/>
    </source>
</evidence>
<gene>
    <name evidence="4" type="ORF">EDD71_13025</name>
</gene>
<evidence type="ECO:0000313" key="5">
    <source>
        <dbReference type="Proteomes" id="UP000295325"/>
    </source>
</evidence>
<organism evidence="4 5">
    <name type="scientific">Fonticella tunisiensis</name>
    <dbReference type="NCBI Taxonomy" id="1096341"/>
    <lineage>
        <taxon>Bacteria</taxon>
        <taxon>Bacillati</taxon>
        <taxon>Bacillota</taxon>
        <taxon>Clostridia</taxon>
        <taxon>Eubacteriales</taxon>
        <taxon>Clostridiaceae</taxon>
        <taxon>Fonticella</taxon>
    </lineage>
</organism>
<dbReference type="GO" id="GO:0031470">
    <property type="term" value="C:carboxysome"/>
    <property type="evidence" value="ECO:0007669"/>
    <property type="project" value="UniProtKB-SubCell"/>
</dbReference>
<dbReference type="PANTHER" id="PTHR36539:SF1">
    <property type="entry name" value="BACTERIAL MICROCOMPARTMENT SHELL VERTEX PROTEIN EUTN"/>
    <property type="match status" value="1"/>
</dbReference>
<keyword evidence="5" id="KW-1185">Reference proteome</keyword>
<dbReference type="PANTHER" id="PTHR36539">
    <property type="entry name" value="ETHANOLAMINE UTILIZATION PROTEIN EUTN"/>
    <property type="match status" value="1"/>
</dbReference>
<evidence type="ECO:0000313" key="4">
    <source>
        <dbReference type="EMBL" id="TDT50365.1"/>
    </source>
</evidence>
<dbReference type="EMBL" id="SOAZ01000030">
    <property type="protein sequence ID" value="TDT50365.1"/>
    <property type="molecule type" value="Genomic_DNA"/>
</dbReference>
<proteinExistence type="predicted"/>
<dbReference type="PROSITE" id="PS51932">
    <property type="entry name" value="BMV"/>
    <property type="match status" value="1"/>
</dbReference>
<keyword evidence="2" id="KW-1282">Carboxysome</keyword>
<reference evidence="4 5" key="1">
    <citation type="submission" date="2019-03" db="EMBL/GenBank/DDBJ databases">
        <title>Genomic Encyclopedia of Type Strains, Phase IV (KMG-IV): sequencing the most valuable type-strain genomes for metagenomic binning, comparative biology and taxonomic classification.</title>
        <authorList>
            <person name="Goeker M."/>
        </authorList>
    </citation>
    <scope>NUCLEOTIDE SEQUENCE [LARGE SCALE GENOMIC DNA]</scope>
    <source>
        <strain evidence="4 5">DSM 24455</strain>
    </source>
</reference>
<dbReference type="CDD" id="cd01614">
    <property type="entry name" value="EutN_CcmL"/>
    <property type="match status" value="1"/>
</dbReference>
<dbReference type="AlphaFoldDB" id="A0A4V3ESN4"/>
<dbReference type="Gene3D" id="2.40.50.220">
    <property type="entry name" value="EutN/Ccml"/>
    <property type="match status" value="1"/>
</dbReference>
<evidence type="ECO:0000256" key="3">
    <source>
        <dbReference type="ARBA" id="ARBA00024446"/>
    </source>
</evidence>
<evidence type="ECO:0000256" key="1">
    <source>
        <dbReference type="ARBA" id="ARBA00023587"/>
    </source>
</evidence>
<accession>A0A4V3ESN4</accession>
<comment type="subcellular location">
    <subcellularLocation>
        <location evidence="1">Carboxysome</location>
    </subcellularLocation>
</comment>
<dbReference type="Proteomes" id="UP000295325">
    <property type="component" value="Unassembled WGS sequence"/>
</dbReference>
<comment type="caution">
    <text evidence="4">The sequence shown here is derived from an EMBL/GenBank/DDBJ whole genome shotgun (WGS) entry which is preliminary data.</text>
</comment>
<dbReference type="RefSeq" id="WP_133629235.1">
    <property type="nucleotide sequence ID" value="NZ_SOAZ01000030.1"/>
</dbReference>
<keyword evidence="3" id="KW-1283">Bacterial microcompartment</keyword>
<dbReference type="InterPro" id="IPR036677">
    <property type="entry name" value="EutN_CcmL_sf"/>
</dbReference>
<dbReference type="InterPro" id="IPR004992">
    <property type="entry name" value="EutN_CcmL"/>
</dbReference>